<sequence>MPLLYAEILKLRSPAKVDSFWQLALKRQWIQSMPRKNIAFSKPCLQSSVSIWSAEQELEKDARRVTEAFDYVSMCNHTGIEENPWWQVDLEEKENIKTILIYPREFLSERMNHFIISISDDGASWSEIYSKTDDQPVYKGKDIGFVVDLDAYHTARFIRMTVPEESAIHLNSFEVFA</sequence>
<reference evidence="2" key="1">
    <citation type="submission" date="2020-04" db="EMBL/GenBank/DDBJ databases">
        <authorList>
            <person name="Sombolestani A."/>
        </authorList>
    </citation>
    <scope>NUCLEOTIDE SEQUENCE</scope>
    <source>
        <strain evidence="2">LMG 31484</strain>
    </source>
</reference>
<comment type="caution">
    <text evidence="2">The sequence shown here is derived from an EMBL/GenBank/DDBJ whole genome shotgun (WGS) entry which is preliminary data.</text>
</comment>
<dbReference type="PANTHER" id="PTHR45713:SF6">
    <property type="entry name" value="F5_8 TYPE C DOMAIN-CONTAINING PROTEIN"/>
    <property type="match status" value="1"/>
</dbReference>
<feature type="domain" description="F5/8 type C" evidence="1">
    <location>
        <begin position="85"/>
        <end position="177"/>
    </location>
</feature>
<dbReference type="EMBL" id="JABCQG010000030">
    <property type="protein sequence ID" value="MBF0860295.1"/>
    <property type="molecule type" value="Genomic_DNA"/>
</dbReference>
<dbReference type="Proteomes" id="UP000623107">
    <property type="component" value="Unassembled WGS sequence"/>
</dbReference>
<keyword evidence="3" id="KW-1185">Reference proteome</keyword>
<organism evidence="2 3">
    <name type="scientific">Gluconobacter vitians</name>
    <dbReference type="NCBI Taxonomy" id="2728102"/>
    <lineage>
        <taxon>Bacteria</taxon>
        <taxon>Pseudomonadati</taxon>
        <taxon>Pseudomonadota</taxon>
        <taxon>Alphaproteobacteria</taxon>
        <taxon>Acetobacterales</taxon>
        <taxon>Acetobacteraceae</taxon>
        <taxon>Gluconobacter</taxon>
    </lineage>
</organism>
<dbReference type="InterPro" id="IPR008979">
    <property type="entry name" value="Galactose-bd-like_sf"/>
</dbReference>
<protein>
    <recommendedName>
        <fullName evidence="1">F5/8 type C domain-containing protein</fullName>
    </recommendedName>
</protein>
<evidence type="ECO:0000313" key="3">
    <source>
        <dbReference type="Proteomes" id="UP000623107"/>
    </source>
</evidence>
<dbReference type="RefSeq" id="WP_194260809.1">
    <property type="nucleotide sequence ID" value="NZ_JABCQG010000030.1"/>
</dbReference>
<dbReference type="SUPFAM" id="SSF49785">
    <property type="entry name" value="Galactose-binding domain-like"/>
    <property type="match status" value="1"/>
</dbReference>
<dbReference type="InterPro" id="IPR051941">
    <property type="entry name" value="BG_Antigen-Binding_Lectin"/>
</dbReference>
<evidence type="ECO:0000313" key="2">
    <source>
        <dbReference type="EMBL" id="MBF0860295.1"/>
    </source>
</evidence>
<proteinExistence type="predicted"/>
<name>A0ABR9Y8P1_9PROT</name>
<dbReference type="InterPro" id="IPR000421">
    <property type="entry name" value="FA58C"/>
</dbReference>
<gene>
    <name evidence="2" type="ORF">HKD24_13960</name>
</gene>
<accession>A0ABR9Y8P1</accession>
<reference evidence="2" key="2">
    <citation type="submission" date="2020-11" db="EMBL/GenBank/DDBJ databases">
        <title>Description of novel Gluconobacter species.</title>
        <authorList>
            <person name="Cleenwerck I."/>
            <person name="Cnockaert M."/>
            <person name="Borremans W."/>
            <person name="Wieme A.D."/>
            <person name="De Vuyst L."/>
            <person name="Vandamme P."/>
        </authorList>
    </citation>
    <scope>NUCLEOTIDE SEQUENCE</scope>
    <source>
        <strain evidence="2">LMG 31484</strain>
    </source>
</reference>
<dbReference type="PANTHER" id="PTHR45713">
    <property type="entry name" value="FTP DOMAIN-CONTAINING PROTEIN"/>
    <property type="match status" value="1"/>
</dbReference>
<dbReference type="PROSITE" id="PS50022">
    <property type="entry name" value="FA58C_3"/>
    <property type="match status" value="1"/>
</dbReference>
<dbReference type="Gene3D" id="2.60.120.260">
    <property type="entry name" value="Galactose-binding domain-like"/>
    <property type="match status" value="1"/>
</dbReference>
<evidence type="ECO:0000259" key="1">
    <source>
        <dbReference type="PROSITE" id="PS50022"/>
    </source>
</evidence>
<dbReference type="Pfam" id="PF22633">
    <property type="entry name" value="F5_F8_type_C_2"/>
    <property type="match status" value="1"/>
</dbReference>